<evidence type="ECO:0000256" key="1">
    <source>
        <dbReference type="SAM" id="Phobius"/>
    </source>
</evidence>
<sequence>MSTWLRSRDVRQQREASASEIAELAASTARLFPGRGVPLRVRLALRVYGRTQKSSSAAAVLYGMILGIWWPIPIAMILDKGRGSIRNMLGWFYHGSINAASSIDDPSKMIESILRMCGSLALYLTIWYLLAFAPIVTPLRAIRGYPGIPIPGRRVALLNRQASIVHSCAVAIIACGKAVGKSGERRVTEAHAAADGVRLIRQKLPILAYSDASPKGIRRKRRKLALSHSRKVAKILKGYEDRMIEASDEELKAIADSLLKIADRAANRRHTELLDADQLPASIASERESFRLAVGALLTLLLSASSVAVLNFLGVADGLEPVAITASLIVSAVIVFRGKALQKLESLGLLGGGASRSGGASENDPGNPT</sequence>
<dbReference type="AlphaFoldDB" id="A0AAU8K153"/>
<keyword evidence="1" id="KW-0812">Transmembrane</keyword>
<feature type="transmembrane region" description="Helical" evidence="1">
    <location>
        <begin position="120"/>
        <end position="142"/>
    </location>
</feature>
<feature type="transmembrane region" description="Helical" evidence="1">
    <location>
        <begin position="59"/>
        <end position="78"/>
    </location>
</feature>
<reference evidence="2" key="1">
    <citation type="submission" date="2024-06" db="EMBL/GenBank/DDBJ databases">
        <title>The genome sequences of Kitasatospora sp. strain HUAS MG31.</title>
        <authorList>
            <person name="Mo P."/>
        </authorList>
    </citation>
    <scope>NUCLEOTIDE SEQUENCE</scope>
    <source>
        <strain evidence="2">HUAS MG31</strain>
    </source>
</reference>
<dbReference type="EMBL" id="CP159872">
    <property type="protein sequence ID" value="XCM81054.1"/>
    <property type="molecule type" value="Genomic_DNA"/>
</dbReference>
<gene>
    <name evidence="2" type="ORF">ABWK59_20130</name>
</gene>
<evidence type="ECO:0000313" key="2">
    <source>
        <dbReference type="EMBL" id="XCM81054.1"/>
    </source>
</evidence>
<name>A0AAU8K153_9ACTN</name>
<keyword evidence="1" id="KW-0472">Membrane</keyword>
<keyword evidence="1" id="KW-1133">Transmembrane helix</keyword>
<accession>A0AAU8K153</accession>
<dbReference type="KEGG" id="kcm:ABWK59_20130"/>
<feature type="transmembrane region" description="Helical" evidence="1">
    <location>
        <begin position="319"/>
        <end position="336"/>
    </location>
</feature>
<protein>
    <submittedName>
        <fullName evidence="2">Uncharacterized protein</fullName>
    </submittedName>
</protein>
<organism evidence="2">
    <name type="scientific">Kitasatospora camelliae</name>
    <dbReference type="NCBI Taxonomy" id="3156397"/>
    <lineage>
        <taxon>Bacteria</taxon>
        <taxon>Bacillati</taxon>
        <taxon>Actinomycetota</taxon>
        <taxon>Actinomycetes</taxon>
        <taxon>Kitasatosporales</taxon>
        <taxon>Streptomycetaceae</taxon>
        <taxon>Kitasatospora</taxon>
    </lineage>
</organism>
<feature type="transmembrane region" description="Helical" evidence="1">
    <location>
        <begin position="292"/>
        <end position="313"/>
    </location>
</feature>
<proteinExistence type="predicted"/>
<dbReference type="RefSeq" id="WP_354641990.1">
    <property type="nucleotide sequence ID" value="NZ_CP159872.1"/>
</dbReference>